<reference evidence="2" key="1">
    <citation type="journal article" date="2019" name="Int. J. Syst. Evol. Microbiol.">
        <title>The Global Catalogue of Microorganisms (GCM) 10K type strain sequencing project: providing services to taxonomists for standard genome sequencing and annotation.</title>
        <authorList>
            <consortium name="The Broad Institute Genomics Platform"/>
            <consortium name="The Broad Institute Genome Sequencing Center for Infectious Disease"/>
            <person name="Wu L."/>
            <person name="Ma J."/>
        </authorList>
    </citation>
    <scope>NUCLEOTIDE SEQUENCE [LARGE SCALE GENOMIC DNA]</scope>
    <source>
        <strain evidence="2">TISTR 1827</strain>
    </source>
</reference>
<organism evidence="1 2">
    <name type="scientific">Paenibacillus thailandensis</name>
    <dbReference type="NCBI Taxonomy" id="393250"/>
    <lineage>
        <taxon>Bacteria</taxon>
        <taxon>Bacillati</taxon>
        <taxon>Bacillota</taxon>
        <taxon>Bacilli</taxon>
        <taxon>Bacillales</taxon>
        <taxon>Paenibacillaceae</taxon>
        <taxon>Paenibacillus</taxon>
    </lineage>
</organism>
<keyword evidence="2" id="KW-1185">Reference proteome</keyword>
<dbReference type="Proteomes" id="UP001597493">
    <property type="component" value="Unassembled WGS sequence"/>
</dbReference>
<evidence type="ECO:0000313" key="1">
    <source>
        <dbReference type="EMBL" id="MFD2663073.1"/>
    </source>
</evidence>
<dbReference type="EMBL" id="JBHUMY010000038">
    <property type="protein sequence ID" value="MFD2663073.1"/>
    <property type="molecule type" value="Genomic_DNA"/>
</dbReference>
<proteinExistence type="predicted"/>
<dbReference type="RefSeq" id="WP_379278418.1">
    <property type="nucleotide sequence ID" value="NZ_JBHUGT010000008.1"/>
</dbReference>
<dbReference type="Gene3D" id="3.40.50.300">
    <property type="entry name" value="P-loop containing nucleotide triphosphate hydrolases"/>
    <property type="match status" value="1"/>
</dbReference>
<comment type="caution">
    <text evidence="1">The sequence shown here is derived from an EMBL/GenBank/DDBJ whole genome shotgun (WGS) entry which is preliminary data.</text>
</comment>
<dbReference type="SUPFAM" id="SSF52540">
    <property type="entry name" value="P-loop containing nucleoside triphosphate hydrolases"/>
    <property type="match status" value="1"/>
</dbReference>
<dbReference type="InterPro" id="IPR027417">
    <property type="entry name" value="P-loop_NTPase"/>
</dbReference>
<gene>
    <name evidence="1" type="ORF">ACFSW5_22710</name>
</gene>
<evidence type="ECO:0000313" key="2">
    <source>
        <dbReference type="Proteomes" id="UP001597493"/>
    </source>
</evidence>
<sequence length="377" mass="40907">MRVQIAVVVKEEEYARRLADYVRTSSFGEQWQLAAFTQTDAFVRHLQGGYPVDLVAIQPSMLEEIKEMLPGGVPVVLLVGVLGATRTGYGELLQYQPVPELLNGFAAAIASYGAGAASTDGKSFVAVIASPVGRAGKTTLALHLAQAAAARNRRPFYLNLELWNGSDVQLGTFPAGVDDTGEGLSELLYCVQSRPGKGAEWLAKHALRHPYWKAGYVRPCSNPEDRLSLAASDAAAVIEEVKKAGYDYIVVEASGGMDELQLGLMELSDRIAWLVTDDPVARHKSGLALRYAEKRWPERYEAAKRRLDVVAGGCAGQQHDCQAKPAQAAFMLPDVPKWRHAIASAATDSPMYRAAVDRLYMAWSKEGALLERSGMVG</sequence>
<protein>
    <recommendedName>
        <fullName evidence="3">CobQ/CobB/MinD/ParA nucleotide binding domain-containing protein</fullName>
    </recommendedName>
</protein>
<dbReference type="Gene3D" id="3.40.50.10850">
    <property type="entry name" value="Ntrc-like two-domain protein"/>
    <property type="match status" value="1"/>
</dbReference>
<evidence type="ECO:0008006" key="3">
    <source>
        <dbReference type="Google" id="ProtNLM"/>
    </source>
</evidence>
<accession>A0ABW5R2P7</accession>
<name>A0ABW5R2P7_9BACL</name>